<dbReference type="InterPro" id="IPR041633">
    <property type="entry name" value="Polbeta"/>
</dbReference>
<dbReference type="Proteomes" id="UP000075359">
    <property type="component" value="Unassembled WGS sequence"/>
</dbReference>
<gene>
    <name evidence="2" type="ORF">AS592_05080</name>
</gene>
<dbReference type="EMBL" id="LNKT01000056">
    <property type="protein sequence ID" value="KYJ85961.1"/>
    <property type="molecule type" value="Genomic_DNA"/>
</dbReference>
<dbReference type="PANTHER" id="PTHR43852:SF2">
    <property type="entry name" value="PROTEIN ADENYLYLTRANSFERASE MNTA"/>
    <property type="match status" value="1"/>
</dbReference>
<comment type="caution">
    <text evidence="2">The sequence shown here is derived from an EMBL/GenBank/DDBJ whole genome shotgun (WGS) entry which is preliminary data.</text>
</comment>
<dbReference type="NCBIfam" id="NF047752">
    <property type="entry name" value="MntA_antitoxin"/>
    <property type="match status" value="1"/>
</dbReference>
<dbReference type="Gene3D" id="3.30.460.10">
    <property type="entry name" value="Beta Polymerase, domain 2"/>
    <property type="match status" value="1"/>
</dbReference>
<dbReference type="RefSeq" id="WP_067331963.1">
    <property type="nucleotide sequence ID" value="NZ_LNKT01000056.1"/>
</dbReference>
<dbReference type="CDD" id="cd05403">
    <property type="entry name" value="NT_KNTase_like"/>
    <property type="match status" value="1"/>
</dbReference>
<dbReference type="InterPro" id="IPR052930">
    <property type="entry name" value="TA_antitoxin_MntA"/>
</dbReference>
<name>A0A151CEL1_9BACT</name>
<organism evidence="2 3">
    <name type="scientific">Sulfurovum riftiae</name>
    <dbReference type="NCBI Taxonomy" id="1630136"/>
    <lineage>
        <taxon>Bacteria</taxon>
        <taxon>Pseudomonadati</taxon>
        <taxon>Campylobacterota</taxon>
        <taxon>Epsilonproteobacteria</taxon>
        <taxon>Campylobacterales</taxon>
        <taxon>Sulfurovaceae</taxon>
        <taxon>Sulfurovum</taxon>
    </lineage>
</organism>
<dbReference type="Pfam" id="PF18765">
    <property type="entry name" value="Polbeta"/>
    <property type="match status" value="1"/>
</dbReference>
<proteinExistence type="predicted"/>
<dbReference type="SUPFAM" id="SSF81301">
    <property type="entry name" value="Nucleotidyltransferase"/>
    <property type="match status" value="1"/>
</dbReference>
<evidence type="ECO:0000313" key="2">
    <source>
        <dbReference type="EMBL" id="KYJ85961.1"/>
    </source>
</evidence>
<evidence type="ECO:0000313" key="3">
    <source>
        <dbReference type="Proteomes" id="UP000075359"/>
    </source>
</evidence>
<accession>A0A151CEL1</accession>
<dbReference type="AlphaFoldDB" id="A0A151CEL1"/>
<evidence type="ECO:0000259" key="1">
    <source>
        <dbReference type="Pfam" id="PF18765"/>
    </source>
</evidence>
<feature type="domain" description="Polymerase beta nucleotidyltransferase" evidence="1">
    <location>
        <begin position="2"/>
        <end position="92"/>
    </location>
</feature>
<keyword evidence="3" id="KW-1185">Reference proteome</keyword>
<dbReference type="InterPro" id="IPR043519">
    <property type="entry name" value="NT_sf"/>
</dbReference>
<dbReference type="STRING" id="1630136.AS592_05080"/>
<dbReference type="PANTHER" id="PTHR43852">
    <property type="entry name" value="NUCLEOTIDYLTRANSFERASE"/>
    <property type="match status" value="1"/>
</dbReference>
<reference evidence="2 3" key="1">
    <citation type="submission" date="2015-11" db="EMBL/GenBank/DDBJ databases">
        <title>Draft genome of Sulfurovum riftiae 1812E, a member of the Epsilonproteobacteria isolated from the tube of the deep-sea hydrothermal vent tubewom Riftia pachyptila.</title>
        <authorList>
            <person name="Vetriani C."/>
            <person name="Giovannelli D."/>
        </authorList>
    </citation>
    <scope>NUCLEOTIDE SEQUENCE [LARGE SCALE GENOMIC DNA]</scope>
    <source>
        <strain evidence="2 3">1812E</strain>
    </source>
</reference>
<sequence>MIKNALQAYDFIDFALLFGSYANETQNDMSDVDIGIYVDRPIDLFEQGALISELEDVLEKKVDLLVLNDLYKENPKMAFNIVDNHTLLFCHTTENYLMFKTYTYKYYFDQKPMFDMFDQALRERIESGTYGKTQTS</sequence>
<protein>
    <recommendedName>
        <fullName evidence="1">Polymerase beta nucleotidyltransferase domain-containing protein</fullName>
    </recommendedName>
</protein>